<keyword evidence="1" id="KW-0812">Transmembrane</keyword>
<dbReference type="EMBL" id="GBXM01078850">
    <property type="protein sequence ID" value="JAH29727.1"/>
    <property type="molecule type" value="Transcribed_RNA"/>
</dbReference>
<protein>
    <submittedName>
        <fullName evidence="2">Uncharacterized protein</fullName>
    </submittedName>
</protein>
<evidence type="ECO:0000313" key="2">
    <source>
        <dbReference type="EMBL" id="JAH29727.1"/>
    </source>
</evidence>
<sequence>MAGFPRGSNRARTSVWSLMYENLPSQAVGMTRIELYNGTRRTTVVRIPFRLLHAPLYAYAHCSAFLIARLLLYFIFIIPLHSA</sequence>
<keyword evidence="1" id="KW-1133">Transmembrane helix</keyword>
<feature type="transmembrane region" description="Helical" evidence="1">
    <location>
        <begin position="56"/>
        <end position="78"/>
    </location>
</feature>
<name>A0A0E9RLQ4_ANGAN</name>
<evidence type="ECO:0000256" key="1">
    <source>
        <dbReference type="SAM" id="Phobius"/>
    </source>
</evidence>
<organism evidence="2">
    <name type="scientific">Anguilla anguilla</name>
    <name type="common">European freshwater eel</name>
    <name type="synonym">Muraena anguilla</name>
    <dbReference type="NCBI Taxonomy" id="7936"/>
    <lineage>
        <taxon>Eukaryota</taxon>
        <taxon>Metazoa</taxon>
        <taxon>Chordata</taxon>
        <taxon>Craniata</taxon>
        <taxon>Vertebrata</taxon>
        <taxon>Euteleostomi</taxon>
        <taxon>Actinopterygii</taxon>
        <taxon>Neopterygii</taxon>
        <taxon>Teleostei</taxon>
        <taxon>Anguilliformes</taxon>
        <taxon>Anguillidae</taxon>
        <taxon>Anguilla</taxon>
    </lineage>
</organism>
<dbReference type="AlphaFoldDB" id="A0A0E9RLQ4"/>
<reference evidence="2" key="2">
    <citation type="journal article" date="2015" name="Fish Shellfish Immunol.">
        <title>Early steps in the European eel (Anguilla anguilla)-Vibrio vulnificus interaction in the gills: Role of the RtxA13 toxin.</title>
        <authorList>
            <person name="Callol A."/>
            <person name="Pajuelo D."/>
            <person name="Ebbesson L."/>
            <person name="Teles M."/>
            <person name="MacKenzie S."/>
            <person name="Amaro C."/>
        </authorList>
    </citation>
    <scope>NUCLEOTIDE SEQUENCE</scope>
</reference>
<accession>A0A0E9RLQ4</accession>
<proteinExistence type="predicted"/>
<reference evidence="2" key="1">
    <citation type="submission" date="2014-11" db="EMBL/GenBank/DDBJ databases">
        <authorList>
            <person name="Amaro Gonzalez C."/>
        </authorList>
    </citation>
    <scope>NUCLEOTIDE SEQUENCE</scope>
</reference>
<keyword evidence="1" id="KW-0472">Membrane</keyword>